<proteinExistence type="predicted"/>
<organism evidence="1">
    <name type="scientific">marine metagenome</name>
    <dbReference type="NCBI Taxonomy" id="408172"/>
    <lineage>
        <taxon>unclassified sequences</taxon>
        <taxon>metagenomes</taxon>
        <taxon>ecological metagenomes</taxon>
    </lineage>
</organism>
<feature type="non-terminal residue" evidence="1">
    <location>
        <position position="1"/>
    </location>
</feature>
<dbReference type="AlphaFoldDB" id="A0A383EYC1"/>
<evidence type="ECO:0008006" key="2">
    <source>
        <dbReference type="Google" id="ProtNLM"/>
    </source>
</evidence>
<evidence type="ECO:0000313" key="1">
    <source>
        <dbReference type="EMBL" id="SVE61751.1"/>
    </source>
</evidence>
<reference evidence="1" key="1">
    <citation type="submission" date="2018-05" db="EMBL/GenBank/DDBJ databases">
        <authorList>
            <person name="Lanie J.A."/>
            <person name="Ng W.-L."/>
            <person name="Kazmierczak K.M."/>
            <person name="Andrzejewski T.M."/>
            <person name="Davidsen T.M."/>
            <person name="Wayne K.J."/>
            <person name="Tettelin H."/>
            <person name="Glass J.I."/>
            <person name="Rusch D."/>
            <person name="Podicherti R."/>
            <person name="Tsui H.-C.T."/>
            <person name="Winkler M.E."/>
        </authorList>
    </citation>
    <scope>NUCLEOTIDE SEQUENCE</scope>
</reference>
<sequence>NKIPPEWFMRPEISKMILKSINDNEEVFVK</sequence>
<gene>
    <name evidence="1" type="ORF">METZ01_LOCUS514605</name>
</gene>
<accession>A0A383EYC1</accession>
<protein>
    <recommendedName>
        <fullName evidence="2">Sulphate adenylyltransferase catalytic domain-containing protein</fullName>
    </recommendedName>
</protein>
<dbReference type="EMBL" id="UINC01229860">
    <property type="protein sequence ID" value="SVE61751.1"/>
    <property type="molecule type" value="Genomic_DNA"/>
</dbReference>
<name>A0A383EYC1_9ZZZZ</name>